<gene>
    <name evidence="13" type="primary">LOC114455448</name>
</gene>
<evidence type="ECO:0000256" key="3">
    <source>
        <dbReference type="ARBA" id="ARBA00022737"/>
    </source>
</evidence>
<dbReference type="InterPro" id="IPR003599">
    <property type="entry name" value="Ig_sub"/>
</dbReference>
<keyword evidence="9" id="KW-0812">Transmembrane</keyword>
<keyword evidence="14" id="KW-1185">Reference proteome</keyword>
<dbReference type="PRINTS" id="PR01536">
    <property type="entry name" value="INTRLKN1R12F"/>
</dbReference>
<name>A0A8C5E1P4_GOUWI</name>
<dbReference type="Gene3D" id="3.40.50.10140">
    <property type="entry name" value="Toll/interleukin-1 receptor homology (TIR) domain"/>
    <property type="match status" value="1"/>
</dbReference>
<dbReference type="GO" id="GO:0004908">
    <property type="term" value="F:interleukin-1 receptor activity"/>
    <property type="evidence" value="ECO:0007669"/>
    <property type="project" value="InterPro"/>
</dbReference>
<dbReference type="InterPro" id="IPR000157">
    <property type="entry name" value="TIR_dom"/>
</dbReference>
<reference evidence="13" key="3">
    <citation type="submission" date="2025-09" db="UniProtKB">
        <authorList>
            <consortium name="Ensembl"/>
        </authorList>
    </citation>
    <scope>IDENTIFICATION</scope>
</reference>
<dbReference type="Ensembl" id="ENSGWIT00000014950.1">
    <property type="protein sequence ID" value="ENSGWIP00000013481.1"/>
    <property type="gene ID" value="ENSGWIG00000007684.1"/>
</dbReference>
<dbReference type="PANTHER" id="PTHR11890">
    <property type="entry name" value="INTERLEUKIN-1 RECEPTOR FAMILY MEMBER"/>
    <property type="match status" value="1"/>
</dbReference>
<evidence type="ECO:0000259" key="11">
    <source>
        <dbReference type="PROSITE" id="PS50104"/>
    </source>
</evidence>
<dbReference type="GO" id="GO:0016787">
    <property type="term" value="F:hydrolase activity"/>
    <property type="evidence" value="ECO:0007669"/>
    <property type="project" value="UniProtKB-KW"/>
</dbReference>
<keyword evidence="9" id="KW-1133">Transmembrane helix</keyword>
<evidence type="ECO:0000256" key="10">
    <source>
        <dbReference type="SAM" id="SignalP"/>
    </source>
</evidence>
<keyword evidence="4" id="KW-0378">Hydrolase</keyword>
<proteinExistence type="inferred from homology"/>
<feature type="chain" id="PRO_5034973810" evidence="10">
    <location>
        <begin position="20"/>
        <end position="547"/>
    </location>
</feature>
<evidence type="ECO:0000256" key="9">
    <source>
        <dbReference type="SAM" id="Phobius"/>
    </source>
</evidence>
<dbReference type="SUPFAM" id="SSF48726">
    <property type="entry name" value="Immunoglobulin"/>
    <property type="match status" value="1"/>
</dbReference>
<feature type="domain" description="Ig-like" evidence="12">
    <location>
        <begin position="113"/>
        <end position="200"/>
    </location>
</feature>
<comment type="similarity">
    <text evidence="1">Belongs to the interleukin-1 receptor family.</text>
</comment>
<evidence type="ECO:0000313" key="14">
    <source>
        <dbReference type="Proteomes" id="UP000694680"/>
    </source>
</evidence>
<dbReference type="SUPFAM" id="SSF52200">
    <property type="entry name" value="Toll/Interleukin receptor TIR domain"/>
    <property type="match status" value="1"/>
</dbReference>
<dbReference type="OrthoDB" id="9940746at2759"/>
<evidence type="ECO:0000313" key="13">
    <source>
        <dbReference type="Ensembl" id="ENSGWIP00000013481.1"/>
    </source>
</evidence>
<keyword evidence="9" id="KW-0472">Membrane</keyword>
<reference evidence="13" key="2">
    <citation type="submission" date="2025-08" db="UniProtKB">
        <authorList>
            <consortium name="Ensembl"/>
        </authorList>
    </citation>
    <scope>IDENTIFICATION</scope>
</reference>
<dbReference type="PRINTS" id="PR01537">
    <property type="entry name" value="INTRLKN1R1F"/>
</dbReference>
<feature type="domain" description="Ig-like" evidence="12">
    <location>
        <begin position="33"/>
        <end position="106"/>
    </location>
</feature>
<evidence type="ECO:0000256" key="8">
    <source>
        <dbReference type="ARBA" id="ARBA00023319"/>
    </source>
</evidence>
<keyword evidence="3" id="KW-0677">Repeat</keyword>
<dbReference type="InterPro" id="IPR007110">
    <property type="entry name" value="Ig-like_dom"/>
</dbReference>
<dbReference type="InterPro" id="IPR036179">
    <property type="entry name" value="Ig-like_dom_sf"/>
</dbReference>
<evidence type="ECO:0000256" key="2">
    <source>
        <dbReference type="ARBA" id="ARBA00022729"/>
    </source>
</evidence>
<keyword evidence="5" id="KW-0520">NAD</keyword>
<sequence>MTAVVQMFLLTTLMYQGFTSENQCHSDTEIYHVSEGFLFLLRCPHANTNAEVKWSKADKGNAPLPPGVEVRDGLLWFLPVQKSHNDTYSCEIRTETGLVKMSFSLSVSTEACPEPSEVRFLSNGVSGVLPCKQEEIFGLKETKSVRWMKNCLHEQQQQEFMDKDGAMRLFATSERDAGNYTCLVDIIVDGRNYTAARSLQLAVDNGTVYMEPQVVMPNEDVFIVEVGMKAEVKCLAYVGVTEDSEMIIFWTVDGSYSENYEEMNVSSEYFYDGGKVYYMSILSISKVLHRFLDVPIKCHIQSPLDNDEGTAWLREDHSVFQLSTTLCLIAVLISLALAFLFFFRVDLILAYRKLLKLFSKRVTGGKQYDAYVSFLHPESMNSYETARFALQILPAELEGKHGYTLYIRGRDDSPGEALHDVVSAAVRQSRRLIIIVSSLTETKETVPLHETEIQLCYEHKIGIFDALTQNNLRVILLEVGDTVNYSRLPESLRYIKRKHGALKWNSVYLKSCKLSKKHSERNFWKNLRYHMPSVPVRNLLSGTSDSV</sequence>
<dbReference type="GeneID" id="114455448"/>
<dbReference type="Gene3D" id="2.60.40.10">
    <property type="entry name" value="Immunoglobulins"/>
    <property type="match status" value="3"/>
</dbReference>
<keyword evidence="7" id="KW-0325">Glycoprotein</keyword>
<dbReference type="Proteomes" id="UP000694680">
    <property type="component" value="Chromosome 21"/>
</dbReference>
<feature type="domain" description="TIR" evidence="11">
    <location>
        <begin position="366"/>
        <end position="531"/>
    </location>
</feature>
<dbReference type="SMART" id="SM00255">
    <property type="entry name" value="TIR"/>
    <property type="match status" value="1"/>
</dbReference>
<dbReference type="RefSeq" id="XP_028292493.1">
    <property type="nucleotide sequence ID" value="XM_028436692.1"/>
</dbReference>
<reference evidence="13" key="1">
    <citation type="submission" date="2020-06" db="EMBL/GenBank/DDBJ databases">
        <authorList>
            <consortium name="Wellcome Sanger Institute Data Sharing"/>
        </authorList>
    </citation>
    <scope>NUCLEOTIDE SEQUENCE [LARGE SCALE GENOMIC DNA]</scope>
</reference>
<keyword evidence="2 10" id="KW-0732">Signal</keyword>
<dbReference type="InterPro" id="IPR015621">
    <property type="entry name" value="IL-1_rcpt_fam"/>
</dbReference>
<feature type="transmembrane region" description="Helical" evidence="9">
    <location>
        <begin position="328"/>
        <end position="351"/>
    </location>
</feature>
<dbReference type="SMART" id="SM00409">
    <property type="entry name" value="IG"/>
    <property type="match status" value="2"/>
</dbReference>
<dbReference type="AlphaFoldDB" id="A0A8C5E1P4"/>
<keyword evidence="6" id="KW-1015">Disulfide bond</keyword>
<dbReference type="Pfam" id="PF01582">
    <property type="entry name" value="TIR"/>
    <property type="match status" value="1"/>
</dbReference>
<dbReference type="InterPro" id="IPR035897">
    <property type="entry name" value="Toll_tir_struct_dom_sf"/>
</dbReference>
<feature type="signal peptide" evidence="10">
    <location>
        <begin position="1"/>
        <end position="19"/>
    </location>
</feature>
<dbReference type="InterPro" id="IPR013783">
    <property type="entry name" value="Ig-like_fold"/>
</dbReference>
<evidence type="ECO:0000256" key="6">
    <source>
        <dbReference type="ARBA" id="ARBA00023157"/>
    </source>
</evidence>
<organism evidence="13 14">
    <name type="scientific">Gouania willdenowi</name>
    <name type="common">Blunt-snouted clingfish</name>
    <name type="synonym">Lepadogaster willdenowi</name>
    <dbReference type="NCBI Taxonomy" id="441366"/>
    <lineage>
        <taxon>Eukaryota</taxon>
        <taxon>Metazoa</taxon>
        <taxon>Chordata</taxon>
        <taxon>Craniata</taxon>
        <taxon>Vertebrata</taxon>
        <taxon>Euteleostomi</taxon>
        <taxon>Actinopterygii</taxon>
        <taxon>Neopterygii</taxon>
        <taxon>Teleostei</taxon>
        <taxon>Neoteleostei</taxon>
        <taxon>Acanthomorphata</taxon>
        <taxon>Ovalentaria</taxon>
        <taxon>Blenniimorphae</taxon>
        <taxon>Blenniiformes</taxon>
        <taxon>Gobiesocoidei</taxon>
        <taxon>Gobiesocidae</taxon>
        <taxon>Gobiesocinae</taxon>
        <taxon>Gouania</taxon>
    </lineage>
</organism>
<evidence type="ECO:0000259" key="12">
    <source>
        <dbReference type="PROSITE" id="PS50835"/>
    </source>
</evidence>
<dbReference type="InterPro" id="IPR004074">
    <property type="entry name" value="IL-1_rcpt_I/II-typ"/>
</dbReference>
<protein>
    <submittedName>
        <fullName evidence="13">Interleukin-1 receptor type 1-like</fullName>
    </submittedName>
</protein>
<dbReference type="PANTHER" id="PTHR11890:SF26">
    <property type="entry name" value="INTERLEUKIN-1 RECEPTOR TYPE 1"/>
    <property type="match status" value="1"/>
</dbReference>
<evidence type="ECO:0000256" key="4">
    <source>
        <dbReference type="ARBA" id="ARBA00022801"/>
    </source>
</evidence>
<dbReference type="PROSITE" id="PS50835">
    <property type="entry name" value="IG_LIKE"/>
    <property type="match status" value="2"/>
</dbReference>
<accession>A0A8C5E1P4</accession>
<dbReference type="PROSITE" id="PS50104">
    <property type="entry name" value="TIR"/>
    <property type="match status" value="1"/>
</dbReference>
<evidence type="ECO:0000256" key="5">
    <source>
        <dbReference type="ARBA" id="ARBA00023027"/>
    </source>
</evidence>
<evidence type="ECO:0000256" key="1">
    <source>
        <dbReference type="ARBA" id="ARBA00009752"/>
    </source>
</evidence>
<keyword evidence="8" id="KW-0393">Immunoglobulin domain</keyword>
<evidence type="ECO:0000256" key="7">
    <source>
        <dbReference type="ARBA" id="ARBA00023180"/>
    </source>
</evidence>